<keyword evidence="2" id="KW-1185">Reference proteome</keyword>
<organism evidence="1 2">
    <name type="scientific">Pedobacter africanus</name>
    <dbReference type="NCBI Taxonomy" id="151894"/>
    <lineage>
        <taxon>Bacteria</taxon>
        <taxon>Pseudomonadati</taxon>
        <taxon>Bacteroidota</taxon>
        <taxon>Sphingobacteriia</taxon>
        <taxon>Sphingobacteriales</taxon>
        <taxon>Sphingobacteriaceae</taxon>
        <taxon>Pedobacter</taxon>
    </lineage>
</organism>
<accession>A0ACC6KQ57</accession>
<gene>
    <name evidence="1" type="ORF">J2X78_000032</name>
</gene>
<dbReference type="Proteomes" id="UP001246858">
    <property type="component" value="Unassembled WGS sequence"/>
</dbReference>
<evidence type="ECO:0000313" key="1">
    <source>
        <dbReference type="EMBL" id="MDR6781480.1"/>
    </source>
</evidence>
<evidence type="ECO:0000313" key="2">
    <source>
        <dbReference type="Proteomes" id="UP001246858"/>
    </source>
</evidence>
<reference evidence="1" key="1">
    <citation type="submission" date="2023-07" db="EMBL/GenBank/DDBJ databases">
        <title>Sorghum-associated microbial communities from plants grown in Nebraska, USA.</title>
        <authorList>
            <person name="Schachtman D."/>
        </authorList>
    </citation>
    <scope>NUCLEOTIDE SEQUENCE</scope>
    <source>
        <strain evidence="1">2697</strain>
    </source>
</reference>
<comment type="caution">
    <text evidence="1">The sequence shown here is derived from an EMBL/GenBank/DDBJ whole genome shotgun (WGS) entry which is preliminary data.</text>
</comment>
<dbReference type="EMBL" id="JAVDTF010000001">
    <property type="protein sequence ID" value="MDR6781480.1"/>
    <property type="molecule type" value="Genomic_DNA"/>
</dbReference>
<sequence length="235" mass="25982">MRYFILLMILPLLFACKKEKVAPYKAEDGIAFYASIYDPQSVAYSFAFNVQPVNRDTIFFKMRVTGRAADHPRTVSVKAVAGTTARAGIDYILPEVTLPAGKLTLDYPIIVLNSPEMTTNTYTLVAEVAENSDFTIGSLGNVPASPYTEVNFKQVKVEISNKLVQPSYWSAGTFGAFSVVKFKFMIQVTGLTDFSPEAIGVDGQYNLPIRLRNALAEYEAANGPLYDENNVRVTF</sequence>
<proteinExistence type="predicted"/>
<protein>
    <submittedName>
        <fullName evidence="1">Uncharacterized protein</fullName>
    </submittedName>
</protein>
<name>A0ACC6KQ57_9SPHI</name>